<evidence type="ECO:0000313" key="4">
    <source>
        <dbReference type="EMBL" id="KND57499.1"/>
    </source>
</evidence>
<evidence type="ECO:0000259" key="2">
    <source>
        <dbReference type="PROSITE" id="PS50110"/>
    </source>
</evidence>
<evidence type="ECO:0000259" key="3">
    <source>
        <dbReference type="PROSITE" id="PS50930"/>
    </source>
</evidence>
<dbReference type="Pfam" id="PF04397">
    <property type="entry name" value="LytTR"/>
    <property type="match status" value="1"/>
</dbReference>
<dbReference type="InterPro" id="IPR007492">
    <property type="entry name" value="LytTR_DNA-bd_dom"/>
</dbReference>
<dbReference type="PROSITE" id="PS50930">
    <property type="entry name" value="HTH_LYTTR"/>
    <property type="match status" value="1"/>
</dbReference>
<dbReference type="PANTHER" id="PTHR37299">
    <property type="entry name" value="TRANSCRIPTIONAL REGULATOR-RELATED"/>
    <property type="match status" value="1"/>
</dbReference>
<dbReference type="InterPro" id="IPR046947">
    <property type="entry name" value="LytR-like"/>
</dbReference>
<dbReference type="InterPro" id="IPR011006">
    <property type="entry name" value="CheY-like_superfamily"/>
</dbReference>
<sequence>MPTALIADDEPNLSAELAVRLSALWPELEIIGMQRNGVDALAELNAKRPDFAFLDIRMPGIDGLKIASLVPHVHIVFVTSYYEYAVQAFDQSAIDYLLKPVTDDRLLRCIVKLQRGGPAPTTTALLENAEEQRDAAPIRWITVGLRDTTRLVSVEEVLYFLYFQAADKYTEVVTASERHVIRTPLKEMLQRLDTERFAQVHRGVIVAYAAIDHIERDLLSRQRIYLRRSGDVLPVSRACAGLFKQM</sequence>
<feature type="modified residue" description="4-aspartylphosphate" evidence="1">
    <location>
        <position position="55"/>
    </location>
</feature>
<dbReference type="OrthoDB" id="236568at2"/>
<dbReference type="Proteomes" id="UP000036959">
    <property type="component" value="Unassembled WGS sequence"/>
</dbReference>
<organism evidence="4 5">
    <name type="scientific">Candidatus Burkholderia verschuerenii</name>
    <dbReference type="NCBI Taxonomy" id="242163"/>
    <lineage>
        <taxon>Bacteria</taxon>
        <taxon>Pseudomonadati</taxon>
        <taxon>Pseudomonadota</taxon>
        <taxon>Betaproteobacteria</taxon>
        <taxon>Burkholderiales</taxon>
        <taxon>Burkholderiaceae</taxon>
        <taxon>Burkholderia</taxon>
    </lineage>
</organism>
<gene>
    <name evidence="4" type="ORF">BVER_05795c</name>
</gene>
<reference evidence="5" key="1">
    <citation type="submission" date="2015-06" db="EMBL/GenBank/DDBJ databases">
        <title>Comparative genomics of Burkholderia leaf nodule symbionts.</title>
        <authorList>
            <person name="Carlier A."/>
            <person name="Eberl L."/>
            <person name="Pinto-Carbo M."/>
        </authorList>
    </citation>
    <scope>NUCLEOTIDE SEQUENCE [LARGE SCALE GENOMIC DNA]</scope>
    <source>
        <strain evidence="5">UZHbot4</strain>
    </source>
</reference>
<evidence type="ECO:0000313" key="5">
    <source>
        <dbReference type="Proteomes" id="UP000036959"/>
    </source>
</evidence>
<feature type="domain" description="Response regulatory" evidence="2">
    <location>
        <begin position="3"/>
        <end position="114"/>
    </location>
</feature>
<name>A0A0L0M686_9BURK</name>
<dbReference type="InterPro" id="IPR001789">
    <property type="entry name" value="Sig_transdc_resp-reg_receiver"/>
</dbReference>
<dbReference type="AlphaFoldDB" id="A0A0L0M686"/>
<comment type="caution">
    <text evidence="4">The sequence shown here is derived from an EMBL/GenBank/DDBJ whole genome shotgun (WGS) entry which is preliminary data.</text>
</comment>
<dbReference type="SUPFAM" id="SSF52172">
    <property type="entry name" value="CheY-like"/>
    <property type="match status" value="1"/>
</dbReference>
<keyword evidence="5" id="KW-1185">Reference proteome</keyword>
<dbReference type="PROSITE" id="PS50110">
    <property type="entry name" value="RESPONSE_REGULATORY"/>
    <property type="match status" value="1"/>
</dbReference>
<dbReference type="PANTHER" id="PTHR37299:SF1">
    <property type="entry name" value="STAGE 0 SPORULATION PROTEIN A HOMOLOG"/>
    <property type="match status" value="1"/>
</dbReference>
<dbReference type="Pfam" id="PF00072">
    <property type="entry name" value="Response_reg"/>
    <property type="match status" value="1"/>
</dbReference>
<feature type="domain" description="HTH LytTR-type" evidence="3">
    <location>
        <begin position="161"/>
        <end position="246"/>
    </location>
</feature>
<dbReference type="Gene3D" id="3.40.50.2300">
    <property type="match status" value="1"/>
</dbReference>
<dbReference type="SMART" id="SM00850">
    <property type="entry name" value="LytTR"/>
    <property type="match status" value="1"/>
</dbReference>
<dbReference type="RefSeq" id="WP_050455752.1">
    <property type="nucleotide sequence ID" value="NZ_LFJJ01000240.1"/>
</dbReference>
<keyword evidence="1" id="KW-0597">Phosphoprotein</keyword>
<accession>A0A0L0M686</accession>
<dbReference type="GO" id="GO:0003677">
    <property type="term" value="F:DNA binding"/>
    <property type="evidence" value="ECO:0007669"/>
    <property type="project" value="InterPro"/>
</dbReference>
<dbReference type="Gene3D" id="2.40.50.1020">
    <property type="entry name" value="LytTr DNA-binding domain"/>
    <property type="match status" value="1"/>
</dbReference>
<dbReference type="SMART" id="SM00448">
    <property type="entry name" value="REC"/>
    <property type="match status" value="1"/>
</dbReference>
<protein>
    <submittedName>
        <fullName evidence="4">Response regulator of the LytR/AlgR family</fullName>
    </submittedName>
</protein>
<dbReference type="PATRIC" id="fig|242163.4.peg.3396"/>
<dbReference type="GO" id="GO:0000156">
    <property type="term" value="F:phosphorelay response regulator activity"/>
    <property type="evidence" value="ECO:0007669"/>
    <property type="project" value="InterPro"/>
</dbReference>
<dbReference type="EMBL" id="LFJJ01000240">
    <property type="protein sequence ID" value="KND57499.1"/>
    <property type="molecule type" value="Genomic_DNA"/>
</dbReference>
<evidence type="ECO:0000256" key="1">
    <source>
        <dbReference type="PROSITE-ProRule" id="PRU00169"/>
    </source>
</evidence>
<proteinExistence type="predicted"/>